<sequence length="969" mass="108177">MPRSLFQYAHAFSPSSNFCHRRSQERSSSPTMQHAPQIPSIRGSFNVPRELITSRSKTLVEVYDWNAEHNPDHPLFHFYDDSLRKTIPWREAVEATHRAAHFFQAAILQQPDDNNVVVGILANTDTITYFCSIVGMLRAGLTPFLISTRNSAEAVRHLLTVTGAHLLFTSQEPAVQALAEEALQNGPSVRKSYMPEFNDIFMPRGDGKLTFLGPQRDLDAPSIVLHSSGSTSFPKPIMWSSRALMELARSPWYGDINLTGVTMACHVLPMFHGMGMMQVALTASCGAVISTFKPSSPAVVPTPFNVFDEAKATASEMIFSVPALIEVWATDPAKVQYLKTLKGLIYGGGPLSKKVGDVLVSQGVCLHTCYGTTETGIVSKYLPADLGSDWEYMAFSEQMKPEYVPMGDGTYELVLVSNDVWKPLVVNTKINDMDAYSTKDLFIPHESTPGLWRIYGRTDDQIMLSTGEKTNPGPLETIMLQDPHVQAAVIFGRGRLQNGMLIEPKKEYRFDPNDMATLESFKDAIWPTIERLNSFAPQHSRIFREMIICSSPSKPFTYTSKNTARRQAVIREYEEEIDALYRSLDTASLKVALPAAWDQASTEAFVRDVVTKALRRHVEDNADIFRFGLQATWIRQQIIQALRATVGDLSDSLPQNCVYQAPSISRLTTLILTSLGTQTNGVAESNNMPHVERLQRIVSQFTESFPDRRTDLKDLQGDNDIVILTGSTGSLGAHILLHLLRDPSVETVYALNRASASMRQQHETFKRNGLDERVLDSPKLRFLTGDLSLPSFGLDLNVFDELQSSVTHVIHNAWKVDFNQSLDAFEPLIVGIRNLVDFCLCSPHRHAPRLLFTSSMGIFRKLPDIVPALEDVIRDADVCIGSGYTESKWIAEQILLSARNKAGIKSVICRLGQISGGFNGYWNEREWFPAIVKSAVDLKCIPNIDIVGVRSSRYVQYVSDMWACGRTPR</sequence>
<organism evidence="1 2">
    <name type="scientific">Phlebia brevispora</name>
    <dbReference type="NCBI Taxonomy" id="194682"/>
    <lineage>
        <taxon>Eukaryota</taxon>
        <taxon>Fungi</taxon>
        <taxon>Dikarya</taxon>
        <taxon>Basidiomycota</taxon>
        <taxon>Agaricomycotina</taxon>
        <taxon>Agaricomycetes</taxon>
        <taxon>Polyporales</taxon>
        <taxon>Meruliaceae</taxon>
        <taxon>Phlebia</taxon>
    </lineage>
</organism>
<reference evidence="1" key="1">
    <citation type="submission" date="2022-07" db="EMBL/GenBank/DDBJ databases">
        <title>Genome Sequence of Phlebia brevispora.</title>
        <authorList>
            <person name="Buettner E."/>
        </authorList>
    </citation>
    <scope>NUCLEOTIDE SEQUENCE</scope>
    <source>
        <strain evidence="1">MPL23</strain>
    </source>
</reference>
<gene>
    <name evidence="1" type="ORF">NM688_g6172</name>
</gene>
<dbReference type="EMBL" id="JANHOG010001232">
    <property type="protein sequence ID" value="KAJ3540826.1"/>
    <property type="molecule type" value="Genomic_DNA"/>
</dbReference>
<proteinExistence type="predicted"/>
<comment type="caution">
    <text evidence="1">The sequence shown here is derived from an EMBL/GenBank/DDBJ whole genome shotgun (WGS) entry which is preliminary data.</text>
</comment>
<protein>
    <submittedName>
        <fullName evidence="1">Uncharacterized protein</fullName>
    </submittedName>
</protein>
<keyword evidence="2" id="KW-1185">Reference proteome</keyword>
<accession>A0ACC1SJ65</accession>
<evidence type="ECO:0000313" key="2">
    <source>
        <dbReference type="Proteomes" id="UP001148662"/>
    </source>
</evidence>
<dbReference type="Proteomes" id="UP001148662">
    <property type="component" value="Unassembled WGS sequence"/>
</dbReference>
<evidence type="ECO:0000313" key="1">
    <source>
        <dbReference type="EMBL" id="KAJ3540826.1"/>
    </source>
</evidence>
<name>A0ACC1SJ65_9APHY</name>